<gene>
    <name evidence="10 14" type="primary">ppc</name>
    <name evidence="14" type="ORF">G3I74_10620</name>
</gene>
<proteinExistence type="inferred from homology"/>
<dbReference type="InterPro" id="IPR018129">
    <property type="entry name" value="PEP_COase_Lys_AS"/>
</dbReference>
<dbReference type="PROSITE" id="PS00393">
    <property type="entry name" value="PEPCASE_2"/>
    <property type="match status" value="1"/>
</dbReference>
<dbReference type="PROSITE" id="PS00781">
    <property type="entry name" value="PEPCASE_1"/>
    <property type="match status" value="1"/>
</dbReference>
<evidence type="ECO:0000256" key="1">
    <source>
        <dbReference type="ARBA" id="ARBA00001946"/>
    </source>
</evidence>
<evidence type="ECO:0000256" key="6">
    <source>
        <dbReference type="ARBA" id="ARBA00022842"/>
    </source>
</evidence>
<evidence type="ECO:0000313" key="14">
    <source>
        <dbReference type="EMBL" id="NDY96185.1"/>
    </source>
</evidence>
<dbReference type="InterPro" id="IPR015813">
    <property type="entry name" value="Pyrv/PenolPyrv_kinase-like_dom"/>
</dbReference>
<dbReference type="GO" id="GO:0008964">
    <property type="term" value="F:phosphoenolpyruvate carboxylase activity"/>
    <property type="evidence" value="ECO:0007669"/>
    <property type="project" value="UniProtKB-UniRule"/>
</dbReference>
<evidence type="ECO:0000313" key="15">
    <source>
        <dbReference type="Proteomes" id="UP000484885"/>
    </source>
</evidence>
<name>A0A845V8C8_9GAMM</name>
<keyword evidence="15" id="KW-1185">Reference proteome</keyword>
<dbReference type="EMBL" id="JAAGSC010000041">
    <property type="protein sequence ID" value="NDY96185.1"/>
    <property type="molecule type" value="Genomic_DNA"/>
</dbReference>
<protein>
    <recommendedName>
        <fullName evidence="5 10">Phosphoenolpyruvate carboxylase</fullName>
        <shortName evidence="10">PEPC</shortName>
        <shortName evidence="10">PEPCase</shortName>
        <ecNumber evidence="4 10">4.1.1.31</ecNumber>
    </recommendedName>
</protein>
<dbReference type="PANTHER" id="PTHR30523:SF6">
    <property type="entry name" value="PHOSPHOENOLPYRUVATE CARBOXYLASE"/>
    <property type="match status" value="1"/>
</dbReference>
<evidence type="ECO:0000256" key="9">
    <source>
        <dbReference type="ARBA" id="ARBA00048995"/>
    </source>
</evidence>
<dbReference type="NCBIfam" id="NF000584">
    <property type="entry name" value="PRK00009.1"/>
    <property type="match status" value="1"/>
</dbReference>
<sequence>MKRDQIDFPARHEALREDVSLLGGLIGDLLREQCGPSLFQRVEEARSAAIDRRSGEATGDFLQSLCRFDGSAEASDFVRGFAAWFRMVNLAEQVHRIRRRRAYQKSATGPQPDSLLDVFTRLKAAGRSWDEIRDLLDELLIEPVFTAHPTEATRRSILEKEQSMARYLVQRMDPTLPPGEVERLIDRVRMEQTIAWLTAEQSHTRPTVADEAEHAHFYLANTLYRIAPLIHETIAEAASSVFDIDCWPGDMPTVLRFGSWVGGDMDGNPNVGPDTVLDTLAEQRRQVIANYRREVGRLNRLLSHTEGRAGVSDGVKNRIAEYRRLLPEVDKLVPARHADMPYRVLLCFIDARLRGTLDEHRAGYERAEELLDDLDRIIESLKHHGGRRAGLFPVQRLRRRADIFRFHLAALDLRIDSGDLHEAVARQLDDPDWPERPAEERTRVLLERLQQGHAAKPDDHPVFRLLESAATAHYRFGNRSVGTLIVSMSRNADDVLAAWLMARAVGIEDGRLDLVPLFETVGDLQAAERVMAGLLELDGWRDLLALRANRQMIMLGYSDSNKDGGMVASRWSLQDAQLRLTRIFDEAGIRVVFFHGRGGTIGRGGGKTHSAVLAAPPGSVAGRLRMTEQGEVIHRKYALRAIATRNLEQATGAVIQATLGLDCQPERGADRQIMSRLAELARGAYRELVYGSQDFSDYFRSATPIDVIERMRIGSRPASRQKKTGIEGLRAIPWVFAWGQSRHSLPGWYGLGSGLERVIDEVGLGTLRELNQRWLFFANLLQDAEMAMAKSDMDISRHYAGLAGELGERFFPAIEAEFDRTEAMICAIREQDSLLERDPTLKRSILLRNPYIDPMSFAQVDLLVRWRAGNREDRTLEQALITSVHGIAQGLQNTG</sequence>
<feature type="active site" evidence="10 12">
    <location>
        <position position="562"/>
    </location>
</feature>
<comment type="function">
    <text evidence="2 10">Forms oxaloacetate, a four-carbon dicarboxylic acid source for the tricarboxylic acid cycle.</text>
</comment>
<dbReference type="GO" id="GO:0006099">
    <property type="term" value="P:tricarboxylic acid cycle"/>
    <property type="evidence" value="ECO:0007669"/>
    <property type="project" value="InterPro"/>
</dbReference>
<dbReference type="PANTHER" id="PTHR30523">
    <property type="entry name" value="PHOSPHOENOLPYRUVATE CARBOXYLASE"/>
    <property type="match status" value="1"/>
</dbReference>
<dbReference type="GO" id="GO:0015977">
    <property type="term" value="P:carbon fixation"/>
    <property type="evidence" value="ECO:0007669"/>
    <property type="project" value="UniProtKB-UniRule"/>
</dbReference>
<evidence type="ECO:0000256" key="2">
    <source>
        <dbReference type="ARBA" id="ARBA00003670"/>
    </source>
</evidence>
<dbReference type="InterPro" id="IPR022805">
    <property type="entry name" value="PEP_COase_bac/pln-type"/>
</dbReference>
<comment type="caution">
    <text evidence="14">The sequence shown here is derived from an EMBL/GenBank/DDBJ whole genome shotgun (WGS) entry which is preliminary data.</text>
</comment>
<dbReference type="AlphaFoldDB" id="A0A845V8C8"/>
<dbReference type="SUPFAM" id="SSF51621">
    <property type="entry name" value="Phosphoenolpyruvate/pyruvate domain"/>
    <property type="match status" value="1"/>
</dbReference>
<dbReference type="EC" id="4.1.1.31" evidence="4 10"/>
<dbReference type="HAMAP" id="MF_00595">
    <property type="entry name" value="PEPcase_type1"/>
    <property type="match status" value="1"/>
</dbReference>
<comment type="similarity">
    <text evidence="3 10">Belongs to the PEPCase type 1 family.</text>
</comment>
<evidence type="ECO:0000256" key="13">
    <source>
        <dbReference type="SAM" id="Coils"/>
    </source>
</evidence>
<dbReference type="Proteomes" id="UP000484885">
    <property type="component" value="Unassembled WGS sequence"/>
</dbReference>
<evidence type="ECO:0000256" key="4">
    <source>
        <dbReference type="ARBA" id="ARBA00012305"/>
    </source>
</evidence>
<accession>A0A845V8C8</accession>
<evidence type="ECO:0000256" key="3">
    <source>
        <dbReference type="ARBA" id="ARBA00008346"/>
    </source>
</evidence>
<dbReference type="RefSeq" id="WP_164211554.1">
    <property type="nucleotide sequence ID" value="NZ_JAAGSC010000041.1"/>
</dbReference>
<feature type="coiled-coil region" evidence="13">
    <location>
        <begin position="357"/>
        <end position="384"/>
    </location>
</feature>
<evidence type="ECO:0000256" key="10">
    <source>
        <dbReference type="HAMAP-Rule" id="MF_00595"/>
    </source>
</evidence>
<keyword evidence="14" id="KW-0670">Pyruvate</keyword>
<dbReference type="GO" id="GO:0006107">
    <property type="term" value="P:oxaloacetate metabolic process"/>
    <property type="evidence" value="ECO:0007669"/>
    <property type="project" value="UniProtKB-UniRule"/>
</dbReference>
<evidence type="ECO:0000256" key="12">
    <source>
        <dbReference type="PROSITE-ProRule" id="PRU10112"/>
    </source>
</evidence>
<evidence type="ECO:0000256" key="5">
    <source>
        <dbReference type="ARBA" id="ARBA00022419"/>
    </source>
</evidence>
<keyword evidence="7 10" id="KW-0456">Lyase</keyword>
<reference evidence="14 15" key="1">
    <citation type="submission" date="2020-02" db="EMBL/GenBank/DDBJ databases">
        <authorList>
            <person name="Zhang X.-Y."/>
        </authorList>
    </citation>
    <scope>NUCLEOTIDE SEQUENCE [LARGE SCALE GENOMIC DNA]</scope>
    <source>
        <strain evidence="14 15">C33</strain>
    </source>
</reference>
<dbReference type="InterPro" id="IPR033129">
    <property type="entry name" value="PEPCASE_His_AS"/>
</dbReference>
<evidence type="ECO:0000256" key="8">
    <source>
        <dbReference type="ARBA" id="ARBA00023300"/>
    </source>
</evidence>
<comment type="catalytic activity">
    <reaction evidence="9 10">
        <text>oxaloacetate + phosphate = phosphoenolpyruvate + hydrogencarbonate</text>
        <dbReference type="Rhea" id="RHEA:28370"/>
        <dbReference type="ChEBI" id="CHEBI:16452"/>
        <dbReference type="ChEBI" id="CHEBI:17544"/>
        <dbReference type="ChEBI" id="CHEBI:43474"/>
        <dbReference type="ChEBI" id="CHEBI:58702"/>
        <dbReference type="EC" id="4.1.1.31"/>
    </reaction>
</comment>
<dbReference type="Pfam" id="PF00311">
    <property type="entry name" value="PEPcase"/>
    <property type="match status" value="1"/>
</dbReference>
<dbReference type="PRINTS" id="PR00150">
    <property type="entry name" value="PEPCARBXLASE"/>
</dbReference>
<keyword evidence="6 10" id="KW-0460">Magnesium</keyword>
<dbReference type="InterPro" id="IPR021135">
    <property type="entry name" value="PEP_COase"/>
</dbReference>
<comment type="subunit">
    <text evidence="10">Homotetramer.</text>
</comment>
<dbReference type="Gene3D" id="1.20.1440.90">
    <property type="entry name" value="Phosphoenolpyruvate/pyruvate domain"/>
    <property type="match status" value="1"/>
</dbReference>
<comment type="cofactor">
    <cofactor evidence="1 10">
        <name>Mg(2+)</name>
        <dbReference type="ChEBI" id="CHEBI:18420"/>
    </cofactor>
</comment>
<feature type="active site" evidence="10 11">
    <location>
        <position position="148"/>
    </location>
</feature>
<dbReference type="GO" id="GO:0000287">
    <property type="term" value="F:magnesium ion binding"/>
    <property type="evidence" value="ECO:0007669"/>
    <property type="project" value="UniProtKB-UniRule"/>
</dbReference>
<organism evidence="14 15">
    <name type="scientific">Wenzhouxiangella limi</name>
    <dbReference type="NCBI Taxonomy" id="2707351"/>
    <lineage>
        <taxon>Bacteria</taxon>
        <taxon>Pseudomonadati</taxon>
        <taxon>Pseudomonadota</taxon>
        <taxon>Gammaproteobacteria</taxon>
        <taxon>Chromatiales</taxon>
        <taxon>Wenzhouxiangellaceae</taxon>
        <taxon>Wenzhouxiangella</taxon>
    </lineage>
</organism>
<evidence type="ECO:0000256" key="11">
    <source>
        <dbReference type="PROSITE-ProRule" id="PRU10111"/>
    </source>
</evidence>
<keyword evidence="8 10" id="KW-0120">Carbon dioxide fixation</keyword>
<evidence type="ECO:0000256" key="7">
    <source>
        <dbReference type="ARBA" id="ARBA00023239"/>
    </source>
</evidence>
<dbReference type="GO" id="GO:0005829">
    <property type="term" value="C:cytosol"/>
    <property type="evidence" value="ECO:0007669"/>
    <property type="project" value="TreeGrafter"/>
</dbReference>
<keyword evidence="13" id="KW-0175">Coiled coil</keyword>